<gene>
    <name evidence="1" type="ORF">DPMN_067609</name>
</gene>
<evidence type="ECO:0000313" key="2">
    <source>
        <dbReference type="Proteomes" id="UP000828390"/>
    </source>
</evidence>
<dbReference type="Proteomes" id="UP000828390">
    <property type="component" value="Unassembled WGS sequence"/>
</dbReference>
<reference evidence="1" key="2">
    <citation type="submission" date="2020-11" db="EMBL/GenBank/DDBJ databases">
        <authorList>
            <person name="McCartney M.A."/>
            <person name="Auch B."/>
            <person name="Kono T."/>
            <person name="Mallez S."/>
            <person name="Becker A."/>
            <person name="Gohl D.M."/>
            <person name="Silverstein K.A.T."/>
            <person name="Koren S."/>
            <person name="Bechman K.B."/>
            <person name="Herman A."/>
            <person name="Abrahante J.E."/>
            <person name="Garbe J."/>
        </authorList>
    </citation>
    <scope>NUCLEOTIDE SEQUENCE</scope>
    <source>
        <strain evidence="1">Duluth1</strain>
        <tissue evidence="1">Whole animal</tissue>
    </source>
</reference>
<comment type="caution">
    <text evidence="1">The sequence shown here is derived from an EMBL/GenBank/DDBJ whole genome shotgun (WGS) entry which is preliminary data.</text>
</comment>
<organism evidence="1 2">
    <name type="scientific">Dreissena polymorpha</name>
    <name type="common">Zebra mussel</name>
    <name type="synonym">Mytilus polymorpha</name>
    <dbReference type="NCBI Taxonomy" id="45954"/>
    <lineage>
        <taxon>Eukaryota</taxon>
        <taxon>Metazoa</taxon>
        <taxon>Spiralia</taxon>
        <taxon>Lophotrochozoa</taxon>
        <taxon>Mollusca</taxon>
        <taxon>Bivalvia</taxon>
        <taxon>Autobranchia</taxon>
        <taxon>Heteroconchia</taxon>
        <taxon>Euheterodonta</taxon>
        <taxon>Imparidentia</taxon>
        <taxon>Neoheterodontei</taxon>
        <taxon>Myida</taxon>
        <taxon>Dreissenoidea</taxon>
        <taxon>Dreissenidae</taxon>
        <taxon>Dreissena</taxon>
    </lineage>
</organism>
<evidence type="ECO:0000313" key="1">
    <source>
        <dbReference type="EMBL" id="KAH3708169.1"/>
    </source>
</evidence>
<protein>
    <submittedName>
        <fullName evidence="1">Uncharacterized protein</fullName>
    </submittedName>
</protein>
<proteinExistence type="predicted"/>
<reference evidence="1" key="1">
    <citation type="journal article" date="2019" name="bioRxiv">
        <title>The Genome of the Zebra Mussel, Dreissena polymorpha: A Resource for Invasive Species Research.</title>
        <authorList>
            <person name="McCartney M.A."/>
            <person name="Auch B."/>
            <person name="Kono T."/>
            <person name="Mallez S."/>
            <person name="Zhang Y."/>
            <person name="Obille A."/>
            <person name="Becker A."/>
            <person name="Abrahante J.E."/>
            <person name="Garbe J."/>
            <person name="Badalamenti J.P."/>
            <person name="Herman A."/>
            <person name="Mangelson H."/>
            <person name="Liachko I."/>
            <person name="Sullivan S."/>
            <person name="Sone E.D."/>
            <person name="Koren S."/>
            <person name="Silverstein K.A.T."/>
            <person name="Beckman K.B."/>
            <person name="Gohl D.M."/>
        </authorList>
    </citation>
    <scope>NUCLEOTIDE SEQUENCE</scope>
    <source>
        <strain evidence="1">Duluth1</strain>
        <tissue evidence="1">Whole animal</tissue>
    </source>
</reference>
<sequence length="52" mass="5659">MADTITEADTAVVKAEKVTKAFLVSSQDETDRTVNLDLMKGAEREAKGLFDV</sequence>
<accession>A0A9D4BTL2</accession>
<dbReference type="AlphaFoldDB" id="A0A9D4BTL2"/>
<dbReference type="EMBL" id="JAIWYP010000014">
    <property type="protein sequence ID" value="KAH3708169.1"/>
    <property type="molecule type" value="Genomic_DNA"/>
</dbReference>
<name>A0A9D4BTL2_DREPO</name>
<keyword evidence="2" id="KW-1185">Reference proteome</keyword>